<sequence length="591" mass="67588">MEPSEIVLQGRRYCESISGYTLSEDLTWLAEENKWVIKFALKGDYEPTIFVPIETNWYAFLSAEYPFGSLSILPAMNESIEATFPHMNYNSDIGKPWRSGDICVKTNYGSWKSAYFNREPFDVSRLQWSIKRAKAWIYAAANDTLFSDGDPFEFPHFTSGIKTRVAFSETLESFSIWSSLTDNGGIVDIFRLPLNNNITVVNNFYGDTGSILSYEWGIGISENQPELERALWYRFPEIPVLQPWKMAMNWGELFNLCKNNGWDLKSFLENKLIKSKYLDKTKLLVLGFPVSAYIGKPNERMHWFAVRLPGLIKTVRGFRPNTPEWRQANFSSMFAGHQSIKWLNAENWAKDQITTRGALSDQLNELNICVIGVGAVGSYLSELLARLGCKRFALVDDDGVSIGNFSRHTLTMESLVRYKAEKVAERLNNTFPHISASSRIIAIQKLISEEPEFLNKFDLIIDCTAEDNVLQTLELNCISQSQVVLSVSVGQEAQSLLAFMIRYPFVDMFQEFKKKSKDWSEKQKQLFPNPQFPLEGIGCWHPIFPARIDDLHSLIAPVVRQLETFLSENEHLKMAIIEREANGNIVIENKI</sequence>
<protein>
    <submittedName>
        <fullName evidence="3">ThiF family protein</fullName>
    </submittedName>
</protein>
<feature type="domain" description="Cap2 central linker" evidence="2">
    <location>
        <begin position="143"/>
        <end position="348"/>
    </location>
</feature>
<dbReference type="GO" id="GO:0061504">
    <property type="term" value="P:cyclic threonylcarbamoyladenosine biosynthetic process"/>
    <property type="evidence" value="ECO:0007669"/>
    <property type="project" value="TreeGrafter"/>
</dbReference>
<dbReference type="PANTHER" id="PTHR43267:SF1">
    <property type="entry name" value="TRNA THREONYLCARBAMOYLADENOSINE DEHYDRATASE"/>
    <property type="match status" value="1"/>
</dbReference>
<name>A0A1G8UU16_9FLAO</name>
<evidence type="ECO:0000259" key="1">
    <source>
        <dbReference type="Pfam" id="PF00899"/>
    </source>
</evidence>
<gene>
    <name evidence="3" type="ORF">SAMN04487935_1047</name>
</gene>
<dbReference type="PANTHER" id="PTHR43267">
    <property type="entry name" value="TRNA THREONYLCARBAMOYLADENOSINE DEHYDRATASE"/>
    <property type="match status" value="1"/>
</dbReference>
<dbReference type="GO" id="GO:0008641">
    <property type="term" value="F:ubiquitin-like modifier activating enzyme activity"/>
    <property type="evidence" value="ECO:0007669"/>
    <property type="project" value="InterPro"/>
</dbReference>
<dbReference type="Proteomes" id="UP000199580">
    <property type="component" value="Unassembled WGS sequence"/>
</dbReference>
<feature type="domain" description="THIF-type NAD/FAD binding fold" evidence="1">
    <location>
        <begin position="360"/>
        <end position="489"/>
    </location>
</feature>
<evidence type="ECO:0000259" key="2">
    <source>
        <dbReference type="Pfam" id="PF26398"/>
    </source>
</evidence>
<dbReference type="OrthoDB" id="4088010at2"/>
<organism evidence="3 4">
    <name type="scientific">Flavobacterium noncentrifugens</name>
    <dbReference type="NCBI Taxonomy" id="1128970"/>
    <lineage>
        <taxon>Bacteria</taxon>
        <taxon>Pseudomonadati</taxon>
        <taxon>Bacteroidota</taxon>
        <taxon>Flavobacteriia</taxon>
        <taxon>Flavobacteriales</taxon>
        <taxon>Flavobacteriaceae</taxon>
        <taxon>Flavobacterium</taxon>
    </lineage>
</organism>
<dbReference type="AlphaFoldDB" id="A0A1G8UU16"/>
<dbReference type="InterPro" id="IPR035985">
    <property type="entry name" value="Ubiquitin-activating_enz"/>
</dbReference>
<dbReference type="RefSeq" id="WP_091392558.1">
    <property type="nucleotide sequence ID" value="NZ_BKAI01000021.1"/>
</dbReference>
<dbReference type="CDD" id="cd01483">
    <property type="entry name" value="E1_enzyme_family"/>
    <property type="match status" value="1"/>
</dbReference>
<dbReference type="STRING" id="1128970.SAMN04487935_1047"/>
<dbReference type="EMBL" id="FNEZ01000002">
    <property type="protein sequence ID" value="SDJ57298.1"/>
    <property type="molecule type" value="Genomic_DNA"/>
</dbReference>
<dbReference type="GO" id="GO:0061503">
    <property type="term" value="F:tRNA threonylcarbamoyladenosine dehydratase"/>
    <property type="evidence" value="ECO:0007669"/>
    <property type="project" value="TreeGrafter"/>
</dbReference>
<dbReference type="Pfam" id="PF00899">
    <property type="entry name" value="ThiF"/>
    <property type="match status" value="1"/>
</dbReference>
<proteinExistence type="predicted"/>
<evidence type="ECO:0000313" key="3">
    <source>
        <dbReference type="EMBL" id="SDJ57298.1"/>
    </source>
</evidence>
<reference evidence="3 4" key="1">
    <citation type="submission" date="2016-10" db="EMBL/GenBank/DDBJ databases">
        <authorList>
            <person name="de Groot N.N."/>
        </authorList>
    </citation>
    <scope>NUCLEOTIDE SEQUENCE [LARGE SCALE GENOMIC DNA]</scope>
    <source>
        <strain evidence="3 4">CGMCC 1.10076</strain>
    </source>
</reference>
<accession>A0A1G8UU16</accession>
<dbReference type="InterPro" id="IPR045886">
    <property type="entry name" value="ThiF/MoeB/HesA"/>
</dbReference>
<dbReference type="Gene3D" id="3.40.50.720">
    <property type="entry name" value="NAD(P)-binding Rossmann-like Domain"/>
    <property type="match status" value="1"/>
</dbReference>
<keyword evidence="4" id="KW-1185">Reference proteome</keyword>
<dbReference type="InterPro" id="IPR058964">
    <property type="entry name" value="Cap2_linker"/>
</dbReference>
<dbReference type="SUPFAM" id="SSF69572">
    <property type="entry name" value="Activating enzymes of the ubiquitin-like proteins"/>
    <property type="match status" value="1"/>
</dbReference>
<dbReference type="InterPro" id="IPR000594">
    <property type="entry name" value="ThiF_NAD_FAD-bd"/>
</dbReference>
<evidence type="ECO:0000313" key="4">
    <source>
        <dbReference type="Proteomes" id="UP000199580"/>
    </source>
</evidence>
<dbReference type="Pfam" id="PF26398">
    <property type="entry name" value="Cap2_linker"/>
    <property type="match status" value="1"/>
</dbReference>